<dbReference type="AlphaFoldDB" id="A0A1M5I3J7"/>
<proteinExistence type="predicted"/>
<reference evidence="2" key="1">
    <citation type="submission" date="2016-11" db="EMBL/GenBank/DDBJ databases">
        <authorList>
            <person name="Varghese N."/>
            <person name="Submissions S."/>
        </authorList>
    </citation>
    <scope>NUCLEOTIDE SEQUENCE [LARGE SCALE GENOMIC DNA]</scope>
    <source>
        <strain evidence="2">DSM 22638</strain>
    </source>
</reference>
<evidence type="ECO:0000313" key="1">
    <source>
        <dbReference type="EMBL" id="SHG22659.1"/>
    </source>
</evidence>
<dbReference type="EMBL" id="FQWL01000001">
    <property type="protein sequence ID" value="SHG22659.1"/>
    <property type="molecule type" value="Genomic_DNA"/>
</dbReference>
<dbReference type="Proteomes" id="UP000184532">
    <property type="component" value="Unassembled WGS sequence"/>
</dbReference>
<dbReference type="RefSeq" id="WP_073176223.1">
    <property type="nucleotide sequence ID" value="NZ_FQWL01000001.1"/>
</dbReference>
<protein>
    <submittedName>
        <fullName evidence="1">Uncharacterized protein</fullName>
    </submittedName>
</protein>
<organism evidence="1 2">
    <name type="scientific">Flagellimonas flava</name>
    <dbReference type="NCBI Taxonomy" id="570519"/>
    <lineage>
        <taxon>Bacteria</taxon>
        <taxon>Pseudomonadati</taxon>
        <taxon>Bacteroidota</taxon>
        <taxon>Flavobacteriia</taxon>
        <taxon>Flavobacteriales</taxon>
        <taxon>Flavobacteriaceae</taxon>
        <taxon>Flagellimonas</taxon>
    </lineage>
</organism>
<gene>
    <name evidence="1" type="ORF">SAMN04488116_0397</name>
</gene>
<sequence>MKKSVIVFMLVLWNVTFGQEEPKADNLFVRVYDMNGTKIAKGTVVSWSKENLVLQGRKTMKSIPFERIQQVKTKRSAGHNVGVGAIAGASVGGIFGLIIADDDGFFVTTPAENAVGFALVGAVLGSAVGGLTNLGKKSITMPIDGDRAKWESFISGKVSF</sequence>
<name>A0A1M5I3J7_9FLAO</name>
<evidence type="ECO:0000313" key="2">
    <source>
        <dbReference type="Proteomes" id="UP000184532"/>
    </source>
</evidence>
<dbReference type="OrthoDB" id="1179353at2"/>
<keyword evidence="2" id="KW-1185">Reference proteome</keyword>
<dbReference type="STRING" id="570519.SAMN04488116_0397"/>
<accession>A0A1M5I3J7</accession>